<dbReference type="HOGENOM" id="CLU_3195596_0_0_6"/>
<protein>
    <submittedName>
        <fullName evidence="1">Uncharacterized protein</fullName>
    </submittedName>
</protein>
<sequence length="45" mass="4940">MKGTIYLLNQILKSSVFLANSRIVGRSNPFGGAVQVPAYWQGNWG</sequence>
<evidence type="ECO:0000313" key="2">
    <source>
        <dbReference type="Proteomes" id="UP000002424"/>
    </source>
</evidence>
<proteinExistence type="predicted"/>
<name>C1DL78_AZOVD</name>
<dbReference type="Proteomes" id="UP000002424">
    <property type="component" value="Chromosome"/>
</dbReference>
<evidence type="ECO:0000313" key="1">
    <source>
        <dbReference type="EMBL" id="ACO81071.1"/>
    </source>
</evidence>
<accession>C1DL78</accession>
<gene>
    <name evidence="1" type="ordered locus">Avin_49800</name>
</gene>
<reference evidence="1 2" key="1">
    <citation type="journal article" date="2009" name="J. Bacteriol.">
        <title>Genome sequence of Azotobacter vinelandii, an obligate aerobe specialized to support diverse anaerobic metabolic processes.</title>
        <authorList>
            <person name="Setubal J.C."/>
            <person name="dos Santos P."/>
            <person name="Goldman B.S."/>
            <person name="Ertesvag H."/>
            <person name="Espin G."/>
            <person name="Rubio L.M."/>
            <person name="Valla S."/>
            <person name="Almeida N.F."/>
            <person name="Balasubramanian D."/>
            <person name="Cromes L."/>
            <person name="Curatti L."/>
            <person name="Du Z."/>
            <person name="Godsy E."/>
            <person name="Goodner B."/>
            <person name="Hellner-Burris K."/>
            <person name="Hernandez J.A."/>
            <person name="Houmiel K."/>
            <person name="Imperial J."/>
            <person name="Kennedy C."/>
            <person name="Larson T.J."/>
            <person name="Latreille P."/>
            <person name="Ligon L.S."/>
            <person name="Lu J."/>
            <person name="Maerk M."/>
            <person name="Miller N.M."/>
            <person name="Norton S."/>
            <person name="O'Carroll I.P."/>
            <person name="Paulsen I."/>
            <person name="Raulfs E.C."/>
            <person name="Roemer R."/>
            <person name="Rosser J."/>
            <person name="Segura D."/>
            <person name="Slater S."/>
            <person name="Stricklin S.L."/>
            <person name="Studholme D.J."/>
            <person name="Sun J."/>
            <person name="Viana C.J."/>
            <person name="Wallin E."/>
            <person name="Wang B."/>
            <person name="Wheeler C."/>
            <person name="Zhu H."/>
            <person name="Dean D.R."/>
            <person name="Dixon R."/>
            <person name="Wood D."/>
        </authorList>
    </citation>
    <scope>NUCLEOTIDE SEQUENCE [LARGE SCALE GENOMIC DNA]</scope>
    <source>
        <strain evidence="2">DJ / ATCC BAA-1303</strain>
    </source>
</reference>
<dbReference type="AlphaFoldDB" id="C1DL78"/>
<dbReference type="KEGG" id="avn:Avin_49800"/>
<dbReference type="EnsemblBacteria" id="ACO81071">
    <property type="protein sequence ID" value="ACO81071"/>
    <property type="gene ID" value="Avin_49800"/>
</dbReference>
<dbReference type="EMBL" id="CP001157">
    <property type="protein sequence ID" value="ACO81071.1"/>
    <property type="molecule type" value="Genomic_DNA"/>
</dbReference>
<organism evidence="1 2">
    <name type="scientific">Azotobacter vinelandii (strain DJ / ATCC BAA-1303)</name>
    <dbReference type="NCBI Taxonomy" id="322710"/>
    <lineage>
        <taxon>Bacteria</taxon>
        <taxon>Pseudomonadati</taxon>
        <taxon>Pseudomonadota</taxon>
        <taxon>Gammaproteobacteria</taxon>
        <taxon>Pseudomonadales</taxon>
        <taxon>Pseudomonadaceae</taxon>
        <taxon>Azotobacter</taxon>
    </lineage>
</organism>
<keyword evidence="2" id="KW-1185">Reference proteome</keyword>